<comment type="caution">
    <text evidence="1">The sequence shown here is derived from an EMBL/GenBank/DDBJ whole genome shotgun (WGS) entry which is preliminary data.</text>
</comment>
<dbReference type="Proteomes" id="UP001215280">
    <property type="component" value="Unassembled WGS sequence"/>
</dbReference>
<reference evidence="1" key="1">
    <citation type="submission" date="2023-03" db="EMBL/GenBank/DDBJ databases">
        <title>Massive genome expansion in bonnet fungi (Mycena s.s.) driven by repeated elements and novel gene families across ecological guilds.</title>
        <authorList>
            <consortium name="Lawrence Berkeley National Laboratory"/>
            <person name="Harder C.B."/>
            <person name="Miyauchi S."/>
            <person name="Viragh M."/>
            <person name="Kuo A."/>
            <person name="Thoen E."/>
            <person name="Andreopoulos B."/>
            <person name="Lu D."/>
            <person name="Skrede I."/>
            <person name="Drula E."/>
            <person name="Henrissat B."/>
            <person name="Morin E."/>
            <person name="Kohler A."/>
            <person name="Barry K."/>
            <person name="LaButti K."/>
            <person name="Morin E."/>
            <person name="Salamov A."/>
            <person name="Lipzen A."/>
            <person name="Mereny Z."/>
            <person name="Hegedus B."/>
            <person name="Baldrian P."/>
            <person name="Stursova M."/>
            <person name="Weitz H."/>
            <person name="Taylor A."/>
            <person name="Grigoriev I.V."/>
            <person name="Nagy L.G."/>
            <person name="Martin F."/>
            <person name="Kauserud H."/>
        </authorList>
    </citation>
    <scope>NUCLEOTIDE SEQUENCE</scope>
    <source>
        <strain evidence="1">CBHHK188m</strain>
    </source>
</reference>
<protein>
    <recommendedName>
        <fullName evidence="3">F-box domain-containing protein</fullName>
    </recommendedName>
</protein>
<evidence type="ECO:0008006" key="3">
    <source>
        <dbReference type="Google" id="ProtNLM"/>
    </source>
</evidence>
<gene>
    <name evidence="1" type="ORF">DFH07DRAFT_891597</name>
</gene>
<proteinExistence type="predicted"/>
<dbReference type="Gene3D" id="1.20.1280.50">
    <property type="match status" value="1"/>
</dbReference>
<sequence>MFADLSDAKTTRAAARARIIELDIEIDAIQRLLEARLHEREECREELGSYKYPILTLPLEITSEIFTHFVPPYPERSALVGRDSPAHLACICRAWRTVALSTPTLWSAIELRLDDADWFEHGLQLLKKWLTRSGGCHLSIALMHYGERSVAAFVEAIACHASRWQDIELLLPYEDLRHITGNMPLLRTLSAPNLKEVVLSSCFNPFCITLPWSQITKLTARLYEIEAIAILRQAAALEECCYTLFCQLSSPIPLIPLIPPLPSLRSLVLSVPSTWRTAGPILLPALTLPALESIQVFEPFLGADPVATLSALRAYGYPGRIVISGARSSSDTTTPYQMYAAAFPEATVQVELELEDESDSDHSD</sequence>
<name>A0AAD7IED5_9AGAR</name>
<accession>A0AAD7IED5</accession>
<evidence type="ECO:0000313" key="1">
    <source>
        <dbReference type="EMBL" id="KAJ7741192.1"/>
    </source>
</evidence>
<keyword evidence="2" id="KW-1185">Reference proteome</keyword>
<dbReference type="EMBL" id="JARJLG010000124">
    <property type="protein sequence ID" value="KAJ7741192.1"/>
    <property type="molecule type" value="Genomic_DNA"/>
</dbReference>
<dbReference type="AlphaFoldDB" id="A0AAD7IED5"/>
<evidence type="ECO:0000313" key="2">
    <source>
        <dbReference type="Proteomes" id="UP001215280"/>
    </source>
</evidence>
<organism evidence="1 2">
    <name type="scientific">Mycena maculata</name>
    <dbReference type="NCBI Taxonomy" id="230809"/>
    <lineage>
        <taxon>Eukaryota</taxon>
        <taxon>Fungi</taxon>
        <taxon>Dikarya</taxon>
        <taxon>Basidiomycota</taxon>
        <taxon>Agaricomycotina</taxon>
        <taxon>Agaricomycetes</taxon>
        <taxon>Agaricomycetidae</taxon>
        <taxon>Agaricales</taxon>
        <taxon>Marasmiineae</taxon>
        <taxon>Mycenaceae</taxon>
        <taxon>Mycena</taxon>
    </lineage>
</organism>